<name>A0ABW7ZYY8_9ACTN</name>
<sequence length="347" mass="37521">MSGLTPQGYFVIRNELADSLLEGSHQLAGVPEPDRRRVLHTALEVVPEAAEHLRPYPVLYADGESSASRLAFSCLSAAATFPDAAREQIIDLAVLTMILFGIDDIADGVAGPSAERDHGAIFAALPAILGRTSRAPAPGSPVEQILAAWSRWCDRFHGYAGAASHLSRLSRHVELVGEAMGRERAWAEARDPWPSYADYLANGVHSITYPVWWVAALAVCGPEPAREAHWASIEPATHLGAACMRLANDIRTFEREKAEGKPNSISILQREGLSTREAVARVTAHIDELDTAFRRALAGLPAELAGIAAGQIRSVSFNGRWYLARDTHAYTVGELADDARTHVASPR</sequence>
<evidence type="ECO:0000313" key="2">
    <source>
        <dbReference type="Proteomes" id="UP001612928"/>
    </source>
</evidence>
<accession>A0ABW7ZYY8</accession>
<dbReference type="Proteomes" id="UP001612928">
    <property type="component" value="Unassembled WGS sequence"/>
</dbReference>
<keyword evidence="2" id="KW-1185">Reference proteome</keyword>
<dbReference type="SUPFAM" id="SSF48576">
    <property type="entry name" value="Terpenoid synthases"/>
    <property type="match status" value="1"/>
</dbReference>
<proteinExistence type="predicted"/>
<reference evidence="1 2" key="1">
    <citation type="submission" date="2024-10" db="EMBL/GenBank/DDBJ databases">
        <title>The Natural Products Discovery Center: Release of the First 8490 Sequenced Strains for Exploring Actinobacteria Biosynthetic Diversity.</title>
        <authorList>
            <person name="Kalkreuter E."/>
            <person name="Kautsar S.A."/>
            <person name="Yang D."/>
            <person name="Bader C.D."/>
            <person name="Teijaro C.N."/>
            <person name="Fluegel L."/>
            <person name="Davis C.M."/>
            <person name="Simpson J.R."/>
            <person name="Lauterbach L."/>
            <person name="Steele A.D."/>
            <person name="Gui C."/>
            <person name="Meng S."/>
            <person name="Li G."/>
            <person name="Viehrig K."/>
            <person name="Ye F."/>
            <person name="Su P."/>
            <person name="Kiefer A.F."/>
            <person name="Nichols A."/>
            <person name="Cepeda A.J."/>
            <person name="Yan W."/>
            <person name="Fan B."/>
            <person name="Jiang Y."/>
            <person name="Adhikari A."/>
            <person name="Zheng C.-J."/>
            <person name="Schuster L."/>
            <person name="Cowan T.M."/>
            <person name="Smanski M.J."/>
            <person name="Chevrette M.G."/>
            <person name="De Carvalho L.P.S."/>
            <person name="Shen B."/>
        </authorList>
    </citation>
    <scope>NUCLEOTIDE SEQUENCE [LARGE SCALE GENOMIC DNA]</scope>
    <source>
        <strain evidence="1 2">NPDC049503</strain>
    </source>
</reference>
<dbReference type="Gene3D" id="1.10.600.10">
    <property type="entry name" value="Farnesyl Diphosphate Synthase"/>
    <property type="match status" value="1"/>
</dbReference>
<protein>
    <submittedName>
        <fullName evidence="1">Terpene synthase family protein</fullName>
    </submittedName>
</protein>
<comment type="caution">
    <text evidence="1">The sequence shown here is derived from an EMBL/GenBank/DDBJ whole genome shotgun (WGS) entry which is preliminary data.</text>
</comment>
<evidence type="ECO:0000313" key="1">
    <source>
        <dbReference type="EMBL" id="MFI7439759.1"/>
    </source>
</evidence>
<dbReference type="Pfam" id="PF19086">
    <property type="entry name" value="Terpene_syn_C_2"/>
    <property type="match status" value="1"/>
</dbReference>
<dbReference type="EMBL" id="JBITMB010000002">
    <property type="protein sequence ID" value="MFI7439759.1"/>
    <property type="molecule type" value="Genomic_DNA"/>
</dbReference>
<gene>
    <name evidence="1" type="ORF">ACIBP5_07365</name>
</gene>
<dbReference type="InterPro" id="IPR008949">
    <property type="entry name" value="Isoprenoid_synthase_dom_sf"/>
</dbReference>
<dbReference type="RefSeq" id="WP_101784874.1">
    <property type="nucleotide sequence ID" value="NZ_JBITMB010000002.1"/>
</dbReference>
<organism evidence="1 2">
    <name type="scientific">Nonomuraea indica</name>
    <dbReference type="NCBI Taxonomy" id="1581193"/>
    <lineage>
        <taxon>Bacteria</taxon>
        <taxon>Bacillati</taxon>
        <taxon>Actinomycetota</taxon>
        <taxon>Actinomycetes</taxon>
        <taxon>Streptosporangiales</taxon>
        <taxon>Streptosporangiaceae</taxon>
        <taxon>Nonomuraea</taxon>
    </lineage>
</organism>